<accession>A0A015VXX4</accession>
<feature type="non-terminal residue" evidence="1">
    <location>
        <position position="31"/>
    </location>
</feature>
<gene>
    <name evidence="1" type="ORF">M125_2463</name>
</gene>
<dbReference type="AlphaFoldDB" id="A0A015VXX4"/>
<organism evidence="1 2">
    <name type="scientific">Bacteroides fragilis str. 3998T(B)3</name>
    <dbReference type="NCBI Taxonomy" id="1339316"/>
    <lineage>
        <taxon>Bacteria</taxon>
        <taxon>Pseudomonadati</taxon>
        <taxon>Bacteroidota</taxon>
        <taxon>Bacteroidia</taxon>
        <taxon>Bacteroidales</taxon>
        <taxon>Bacteroidaceae</taxon>
        <taxon>Bacteroides</taxon>
    </lineage>
</organism>
<evidence type="ECO:0000313" key="1">
    <source>
        <dbReference type="EMBL" id="EXY90833.1"/>
    </source>
</evidence>
<dbReference type="EMBL" id="JGDB01000115">
    <property type="protein sequence ID" value="EXY90833.1"/>
    <property type="molecule type" value="Genomic_DNA"/>
</dbReference>
<protein>
    <submittedName>
        <fullName evidence="1">Uncharacterized protein</fullName>
    </submittedName>
</protein>
<comment type="caution">
    <text evidence="1">The sequence shown here is derived from an EMBL/GenBank/DDBJ whole genome shotgun (WGS) entry which is preliminary data.</text>
</comment>
<sequence>MENTIAKINLFFRFTKLRFYFNCNHESNALY</sequence>
<dbReference type="Proteomes" id="UP000020773">
    <property type="component" value="Unassembled WGS sequence"/>
</dbReference>
<reference evidence="1 2" key="1">
    <citation type="submission" date="2014-02" db="EMBL/GenBank/DDBJ databases">
        <authorList>
            <person name="Sears C."/>
            <person name="Carroll K."/>
            <person name="Sack B.R."/>
            <person name="Qadri F."/>
            <person name="Myers L.L."/>
            <person name="Chung G.-T."/>
            <person name="Escheverria P."/>
            <person name="Fraser C.M."/>
            <person name="Sadzewicz L."/>
            <person name="Shefchek K.A."/>
            <person name="Tallon L."/>
            <person name="Das S.P."/>
            <person name="Daugherty S."/>
            <person name="Mongodin E.F."/>
        </authorList>
    </citation>
    <scope>NUCLEOTIDE SEQUENCE [LARGE SCALE GENOMIC DNA]</scope>
    <source>
        <strain evidence="2">3998T(B)3</strain>
    </source>
</reference>
<proteinExistence type="predicted"/>
<evidence type="ECO:0000313" key="2">
    <source>
        <dbReference type="Proteomes" id="UP000020773"/>
    </source>
</evidence>
<name>A0A015VXX4_BACFG</name>